<feature type="region of interest" description="Disordered" evidence="1">
    <location>
        <begin position="1"/>
        <end position="54"/>
    </location>
</feature>
<evidence type="ECO:0008006" key="4">
    <source>
        <dbReference type="Google" id="ProtNLM"/>
    </source>
</evidence>
<accession>A0ABN9YC73</accession>
<evidence type="ECO:0000313" key="2">
    <source>
        <dbReference type="EMBL" id="CAK0910374.1"/>
    </source>
</evidence>
<protein>
    <recommendedName>
        <fullName evidence="4">Sister chromatid cohesion protein</fullName>
    </recommendedName>
</protein>
<feature type="non-terminal residue" evidence="2">
    <location>
        <position position="1"/>
    </location>
</feature>
<feature type="non-terminal residue" evidence="2">
    <location>
        <position position="373"/>
    </location>
</feature>
<name>A0ABN9YC73_9DINO</name>
<organism evidence="2 3">
    <name type="scientific">Prorocentrum cordatum</name>
    <dbReference type="NCBI Taxonomy" id="2364126"/>
    <lineage>
        <taxon>Eukaryota</taxon>
        <taxon>Sar</taxon>
        <taxon>Alveolata</taxon>
        <taxon>Dinophyceae</taxon>
        <taxon>Prorocentrales</taxon>
        <taxon>Prorocentraceae</taxon>
        <taxon>Prorocentrum</taxon>
    </lineage>
</organism>
<reference evidence="2" key="1">
    <citation type="submission" date="2023-10" db="EMBL/GenBank/DDBJ databases">
        <authorList>
            <person name="Chen Y."/>
            <person name="Shah S."/>
            <person name="Dougan E. K."/>
            <person name="Thang M."/>
            <person name="Chan C."/>
        </authorList>
    </citation>
    <scope>NUCLEOTIDE SEQUENCE [LARGE SCALE GENOMIC DNA]</scope>
</reference>
<feature type="compositionally biased region" description="Gly residues" evidence="1">
    <location>
        <begin position="9"/>
        <end position="20"/>
    </location>
</feature>
<dbReference type="EMBL" id="CAUYUJ010022388">
    <property type="protein sequence ID" value="CAK0910374.1"/>
    <property type="molecule type" value="Genomic_DNA"/>
</dbReference>
<evidence type="ECO:0000313" key="3">
    <source>
        <dbReference type="Proteomes" id="UP001189429"/>
    </source>
</evidence>
<comment type="caution">
    <text evidence="2">The sequence shown here is derived from an EMBL/GenBank/DDBJ whole genome shotgun (WGS) entry which is preliminary data.</text>
</comment>
<proteinExistence type="predicted"/>
<gene>
    <name evidence="2" type="ORF">PCOR1329_LOCUS84575</name>
</gene>
<evidence type="ECO:0000256" key="1">
    <source>
        <dbReference type="SAM" id="MobiDB-lite"/>
    </source>
</evidence>
<dbReference type="Proteomes" id="UP001189429">
    <property type="component" value="Unassembled WGS sequence"/>
</dbReference>
<keyword evidence="3" id="KW-1185">Reference proteome</keyword>
<sequence>APRGPAGLRPGGAGAAGGRAGLHRDARAAGRRGRLVRGGPAEVPRGGLRGPRPAAQRRQHAVAALMDGTVALSPAGGRPALAALRPLALRLAGDGGLTVHSISSVLAAHAHLAVRDADLIEQMSRGAALAPEGKLPAAVVGRLLVSCGALGAPLPEALLRHVEAELLRLLPRMPLDAVARVLLATALAGFQHFSAGAVDALVARAGSLCEGAVVAKGAACALAASAHARWDGRGPLPQLARVASDHAHRLDPPPPQGLLREVFRGLLDAVDGAEVAADVPAHGFHAADALHGRGRARPLSRWTARSASITAEVPASYWRSACSSSARWSASTARWRASASGSGPPAAPRGGPCCWSGCAPRGRARARRPRPAR</sequence>